<name>X1U655_9ZZZZ</name>
<evidence type="ECO:0000313" key="1">
    <source>
        <dbReference type="EMBL" id="GAJ13018.1"/>
    </source>
</evidence>
<evidence type="ECO:0008006" key="2">
    <source>
        <dbReference type="Google" id="ProtNLM"/>
    </source>
</evidence>
<sequence length="69" mass="7647">VFFIQGEYDSMVTPDRAKRSHESVAGSRLVTLPVGHATAAEAPDEFNRNVLEFLAECEAKKSRISTYTT</sequence>
<dbReference type="Gene3D" id="3.40.50.1820">
    <property type="entry name" value="alpha/beta hydrolase"/>
    <property type="match status" value="1"/>
</dbReference>
<comment type="caution">
    <text evidence="1">The sequence shown here is derived from an EMBL/GenBank/DDBJ whole genome shotgun (WGS) entry which is preliminary data.</text>
</comment>
<gene>
    <name evidence="1" type="ORF">S12H4_49544</name>
</gene>
<organism evidence="1">
    <name type="scientific">marine sediment metagenome</name>
    <dbReference type="NCBI Taxonomy" id="412755"/>
    <lineage>
        <taxon>unclassified sequences</taxon>
        <taxon>metagenomes</taxon>
        <taxon>ecological metagenomes</taxon>
    </lineage>
</organism>
<reference evidence="1" key="1">
    <citation type="journal article" date="2014" name="Front. Microbiol.">
        <title>High frequency of phylogenetically diverse reductive dehalogenase-homologous genes in deep subseafloor sedimentary metagenomes.</title>
        <authorList>
            <person name="Kawai M."/>
            <person name="Futagami T."/>
            <person name="Toyoda A."/>
            <person name="Takaki Y."/>
            <person name="Nishi S."/>
            <person name="Hori S."/>
            <person name="Arai W."/>
            <person name="Tsubouchi T."/>
            <person name="Morono Y."/>
            <person name="Uchiyama I."/>
            <person name="Ito T."/>
            <person name="Fujiyama A."/>
            <person name="Inagaki F."/>
            <person name="Takami H."/>
        </authorList>
    </citation>
    <scope>NUCLEOTIDE SEQUENCE</scope>
    <source>
        <strain evidence="1">Expedition CK06-06</strain>
    </source>
</reference>
<dbReference type="InterPro" id="IPR029058">
    <property type="entry name" value="AB_hydrolase_fold"/>
</dbReference>
<dbReference type="EMBL" id="BARW01031096">
    <property type="protein sequence ID" value="GAJ13018.1"/>
    <property type="molecule type" value="Genomic_DNA"/>
</dbReference>
<dbReference type="AlphaFoldDB" id="X1U655"/>
<feature type="non-terminal residue" evidence="1">
    <location>
        <position position="1"/>
    </location>
</feature>
<dbReference type="SUPFAM" id="SSF53474">
    <property type="entry name" value="alpha/beta-Hydrolases"/>
    <property type="match status" value="1"/>
</dbReference>
<protein>
    <recommendedName>
        <fullName evidence="2">Alpha/beta hydrolase</fullName>
    </recommendedName>
</protein>
<proteinExistence type="predicted"/>
<accession>X1U655</accession>